<keyword evidence="2" id="KW-1185">Reference proteome</keyword>
<evidence type="ECO:0008006" key="3">
    <source>
        <dbReference type="Google" id="ProtNLM"/>
    </source>
</evidence>
<dbReference type="Proteomes" id="UP000501989">
    <property type="component" value="Chromosome"/>
</dbReference>
<evidence type="ECO:0000313" key="2">
    <source>
        <dbReference type="Proteomes" id="UP000501989"/>
    </source>
</evidence>
<evidence type="ECO:0000313" key="1">
    <source>
        <dbReference type="EMBL" id="QKF52090.1"/>
    </source>
</evidence>
<name>A0A6M8MM62_9PSED</name>
<protein>
    <recommendedName>
        <fullName evidence="3">Type III secretion protein</fullName>
    </recommendedName>
</protein>
<sequence length="185" mass="20748">MSGAEEHWIRWWCAPWEWAHADWIDVFADHCGVTREDCAELLGTRHNVFLHSVGVVPSQPPPPVEPLMQWLQLDEAQQHRALSLAGRICFGQGGEASVDDAVQVHEPWCRAVAKALRPGLWLDASVTDARVLLAAWAGEPCWSRLRLSWAPDALPSPCAKLSENALPENKLQTLWHSVLWRVTTP</sequence>
<organism evidence="1 2">
    <name type="scientific">Pseudomonas graminis</name>
    <dbReference type="NCBI Taxonomy" id="158627"/>
    <lineage>
        <taxon>Bacteria</taxon>
        <taxon>Pseudomonadati</taxon>
        <taxon>Pseudomonadota</taxon>
        <taxon>Gammaproteobacteria</taxon>
        <taxon>Pseudomonadales</taxon>
        <taxon>Pseudomonadaceae</taxon>
        <taxon>Pseudomonas</taxon>
    </lineage>
</organism>
<gene>
    <name evidence="1" type="ORF">FX982_03071</name>
</gene>
<reference evidence="2" key="1">
    <citation type="submission" date="2019-12" db="EMBL/GenBank/DDBJ databases">
        <title>Endophytic bacteria associated with Panax ginseng seedlings.</title>
        <authorList>
            <person name="Park J.M."/>
            <person name="Shin R."/>
            <person name="Jo S.H."/>
        </authorList>
    </citation>
    <scope>NUCLEOTIDE SEQUENCE [LARGE SCALE GENOMIC DNA]</scope>
    <source>
        <strain evidence="2">PgKB30</strain>
    </source>
</reference>
<proteinExistence type="predicted"/>
<dbReference type="EMBL" id="CP053746">
    <property type="protein sequence ID" value="QKF52090.1"/>
    <property type="molecule type" value="Genomic_DNA"/>
</dbReference>
<dbReference type="KEGG" id="pgg:FX982_03071"/>
<accession>A0A6M8MM62</accession>
<dbReference type="AlphaFoldDB" id="A0A6M8MM62"/>